<comment type="caution">
    <text evidence="1">The sequence shown here is derived from an EMBL/GenBank/DDBJ whole genome shotgun (WGS) entry which is preliminary data.</text>
</comment>
<gene>
    <name evidence="1" type="ORF">L2E82_26694</name>
</gene>
<dbReference type="EMBL" id="CM042013">
    <property type="protein sequence ID" value="KAI3736710.1"/>
    <property type="molecule type" value="Genomic_DNA"/>
</dbReference>
<sequence length="178" mass="19622">MIGFARVQKSLDYLDVCARNGCKSLVVSAKSKTENAARGTINYTIYTEKERERNCAWGQGWQCGIMDERSVLDGMTTYFTPPSTVILCFKVRFMELFDGGGGGGGEILGRVEKPSFGLVEETTLPDLFPRLFALDKNPNCFIANQPMLIGSPVDGQSYENVVKGMSGSESCLHVKIHY</sequence>
<dbReference type="Proteomes" id="UP001055811">
    <property type="component" value="Linkage Group LG05"/>
</dbReference>
<reference evidence="1 2" key="2">
    <citation type="journal article" date="2022" name="Mol. Ecol. Resour.">
        <title>The genomes of chicory, endive, great burdock and yacon provide insights into Asteraceae paleo-polyploidization history and plant inulin production.</title>
        <authorList>
            <person name="Fan W."/>
            <person name="Wang S."/>
            <person name="Wang H."/>
            <person name="Wang A."/>
            <person name="Jiang F."/>
            <person name="Liu H."/>
            <person name="Zhao H."/>
            <person name="Xu D."/>
            <person name="Zhang Y."/>
        </authorList>
    </citation>
    <scope>NUCLEOTIDE SEQUENCE [LARGE SCALE GENOMIC DNA]</scope>
    <source>
        <strain evidence="2">cv. Punajuju</strain>
        <tissue evidence="1">Leaves</tissue>
    </source>
</reference>
<evidence type="ECO:0000313" key="2">
    <source>
        <dbReference type="Proteomes" id="UP001055811"/>
    </source>
</evidence>
<proteinExistence type="predicted"/>
<keyword evidence="2" id="KW-1185">Reference proteome</keyword>
<protein>
    <submittedName>
        <fullName evidence="1">Uncharacterized protein</fullName>
    </submittedName>
</protein>
<organism evidence="1 2">
    <name type="scientific">Cichorium intybus</name>
    <name type="common">Chicory</name>
    <dbReference type="NCBI Taxonomy" id="13427"/>
    <lineage>
        <taxon>Eukaryota</taxon>
        <taxon>Viridiplantae</taxon>
        <taxon>Streptophyta</taxon>
        <taxon>Embryophyta</taxon>
        <taxon>Tracheophyta</taxon>
        <taxon>Spermatophyta</taxon>
        <taxon>Magnoliopsida</taxon>
        <taxon>eudicotyledons</taxon>
        <taxon>Gunneridae</taxon>
        <taxon>Pentapetalae</taxon>
        <taxon>asterids</taxon>
        <taxon>campanulids</taxon>
        <taxon>Asterales</taxon>
        <taxon>Asteraceae</taxon>
        <taxon>Cichorioideae</taxon>
        <taxon>Cichorieae</taxon>
        <taxon>Cichoriinae</taxon>
        <taxon>Cichorium</taxon>
    </lineage>
</organism>
<reference evidence="2" key="1">
    <citation type="journal article" date="2022" name="Mol. Ecol. Resour.">
        <title>The genomes of chicory, endive, great burdock and yacon provide insights into Asteraceae palaeo-polyploidization history and plant inulin production.</title>
        <authorList>
            <person name="Fan W."/>
            <person name="Wang S."/>
            <person name="Wang H."/>
            <person name="Wang A."/>
            <person name="Jiang F."/>
            <person name="Liu H."/>
            <person name="Zhao H."/>
            <person name="Xu D."/>
            <person name="Zhang Y."/>
        </authorList>
    </citation>
    <scope>NUCLEOTIDE SEQUENCE [LARGE SCALE GENOMIC DNA]</scope>
    <source>
        <strain evidence="2">cv. Punajuju</strain>
    </source>
</reference>
<accession>A0ACB9CR12</accession>
<evidence type="ECO:0000313" key="1">
    <source>
        <dbReference type="EMBL" id="KAI3736710.1"/>
    </source>
</evidence>
<name>A0ACB9CR12_CICIN</name>